<gene>
    <name evidence="1" type="ORF">VP06_29850</name>
</gene>
<dbReference type="PATRIC" id="fig|270351.6.peg.4339"/>
<organism evidence="1 2">
    <name type="scientific">Methylobacterium aquaticum</name>
    <dbReference type="NCBI Taxonomy" id="270351"/>
    <lineage>
        <taxon>Bacteria</taxon>
        <taxon>Pseudomonadati</taxon>
        <taxon>Pseudomonadota</taxon>
        <taxon>Alphaproteobacteria</taxon>
        <taxon>Hyphomicrobiales</taxon>
        <taxon>Methylobacteriaceae</taxon>
        <taxon>Methylobacterium</taxon>
    </lineage>
</organism>
<dbReference type="EMBL" id="LABX01000289">
    <property type="protein sequence ID" value="KMO27782.1"/>
    <property type="molecule type" value="Genomic_DNA"/>
</dbReference>
<accession>A0A0J6S2H6</accession>
<protein>
    <submittedName>
        <fullName evidence="1">Uncharacterized protein</fullName>
    </submittedName>
</protein>
<dbReference type="Proteomes" id="UP000035929">
    <property type="component" value="Unassembled WGS sequence"/>
</dbReference>
<evidence type="ECO:0000313" key="2">
    <source>
        <dbReference type="Proteomes" id="UP000035929"/>
    </source>
</evidence>
<name>A0A0J6S2H6_9HYPH</name>
<proteinExistence type="predicted"/>
<dbReference type="AlphaFoldDB" id="A0A0J6S2H6"/>
<sequence length="122" mass="13107">MITPMTLVAGLAMVLHPSRQDLPRPALVRGLPARFADADSAFRARVAEAFPLGSSEEILIRRLRGEGFDVHALDRRGSDRSEARGASVSLPSSACTLTWRVRWRAQAGTIVSASGDYGGTCL</sequence>
<comment type="caution">
    <text evidence="1">The sequence shown here is derived from an EMBL/GenBank/DDBJ whole genome shotgun (WGS) entry which is preliminary data.</text>
</comment>
<reference evidence="1 2" key="1">
    <citation type="submission" date="2015-03" db="EMBL/GenBank/DDBJ databases">
        <title>Genome sequencing of Methylobacterium aquaticum DSM16371 type strain.</title>
        <authorList>
            <person name="Chaudhry V."/>
            <person name="Patil P.B."/>
        </authorList>
    </citation>
    <scope>NUCLEOTIDE SEQUENCE [LARGE SCALE GENOMIC DNA]</scope>
    <source>
        <strain evidence="1 2">DSM 16371</strain>
    </source>
</reference>
<evidence type="ECO:0000313" key="1">
    <source>
        <dbReference type="EMBL" id="KMO27782.1"/>
    </source>
</evidence>